<name>A0A9P7JES0_9AGAM</name>
<sequence length="230" mass="26196">MDSPMMHAASYYAQPSLIGATPYKLCTLIFKNKHSLCTSIRAGIRDRLEGHIVTELSFLAFLYNKYTTNLDDLEEGLFKGKVLLQVYKAMFTSPSSAKDVEGDGDGIDVIQNNRHAKRSAFGVKVKKHVVQIIKMRKVTLHSITYIACQVQFALSSITLWCSVDGDFDYEQFWQIIIDFFERAPGRAAQRRVNVLLEWWTRKVFGQNDCNNLTNMAKANMSVNALARQRE</sequence>
<dbReference type="Pfam" id="PF20414">
    <property type="entry name" value="DUF6698"/>
    <property type="match status" value="1"/>
</dbReference>
<dbReference type="EMBL" id="JABBWG010000010">
    <property type="protein sequence ID" value="KAG1819014.1"/>
    <property type="molecule type" value="Genomic_DNA"/>
</dbReference>
<reference evidence="1" key="1">
    <citation type="journal article" date="2020" name="New Phytol.">
        <title>Comparative genomics reveals dynamic genome evolution in host specialist ectomycorrhizal fungi.</title>
        <authorList>
            <person name="Lofgren L.A."/>
            <person name="Nguyen N.H."/>
            <person name="Vilgalys R."/>
            <person name="Ruytinx J."/>
            <person name="Liao H.L."/>
            <person name="Branco S."/>
            <person name="Kuo A."/>
            <person name="LaButti K."/>
            <person name="Lipzen A."/>
            <person name="Andreopoulos W."/>
            <person name="Pangilinan J."/>
            <person name="Riley R."/>
            <person name="Hundley H."/>
            <person name="Na H."/>
            <person name="Barry K."/>
            <person name="Grigoriev I.V."/>
            <person name="Stajich J.E."/>
            <person name="Kennedy P.G."/>
        </authorList>
    </citation>
    <scope>NUCLEOTIDE SEQUENCE</scope>
    <source>
        <strain evidence="1">MN1</strain>
    </source>
</reference>
<dbReference type="InterPro" id="IPR046521">
    <property type="entry name" value="DUF6698"/>
</dbReference>
<gene>
    <name evidence="1" type="ORF">BJ212DRAFT_1479143</name>
</gene>
<keyword evidence="2" id="KW-1185">Reference proteome</keyword>
<accession>A0A9P7JES0</accession>
<organism evidence="1 2">
    <name type="scientific">Suillus subaureus</name>
    <dbReference type="NCBI Taxonomy" id="48587"/>
    <lineage>
        <taxon>Eukaryota</taxon>
        <taxon>Fungi</taxon>
        <taxon>Dikarya</taxon>
        <taxon>Basidiomycota</taxon>
        <taxon>Agaricomycotina</taxon>
        <taxon>Agaricomycetes</taxon>
        <taxon>Agaricomycetidae</taxon>
        <taxon>Boletales</taxon>
        <taxon>Suillineae</taxon>
        <taxon>Suillaceae</taxon>
        <taxon>Suillus</taxon>
    </lineage>
</organism>
<dbReference type="RefSeq" id="XP_041194691.1">
    <property type="nucleotide sequence ID" value="XM_041339819.1"/>
</dbReference>
<dbReference type="OrthoDB" id="2662502at2759"/>
<proteinExistence type="predicted"/>
<dbReference type="GeneID" id="64633835"/>
<protein>
    <submittedName>
        <fullName evidence="1">Uncharacterized protein</fullName>
    </submittedName>
</protein>
<dbReference type="AlphaFoldDB" id="A0A9P7JES0"/>
<evidence type="ECO:0000313" key="1">
    <source>
        <dbReference type="EMBL" id="KAG1819014.1"/>
    </source>
</evidence>
<comment type="caution">
    <text evidence="1">The sequence shown here is derived from an EMBL/GenBank/DDBJ whole genome shotgun (WGS) entry which is preliminary data.</text>
</comment>
<evidence type="ECO:0000313" key="2">
    <source>
        <dbReference type="Proteomes" id="UP000807769"/>
    </source>
</evidence>
<dbReference type="Proteomes" id="UP000807769">
    <property type="component" value="Unassembled WGS sequence"/>
</dbReference>